<dbReference type="AlphaFoldDB" id="X0ULG9"/>
<comment type="similarity">
    <text evidence="1">Belongs to the IPP transferase family.</text>
</comment>
<keyword evidence="4" id="KW-0067">ATP-binding</keyword>
<evidence type="ECO:0000256" key="2">
    <source>
        <dbReference type="ARBA" id="ARBA00022679"/>
    </source>
</evidence>
<evidence type="ECO:0000313" key="5">
    <source>
        <dbReference type="EMBL" id="GAF89335.1"/>
    </source>
</evidence>
<sequence>MGNTRLKTAILIAGPTASGKSAVAMDVAERLNGVVINADAMQLYAELDVLTSRPSRADEARIQHRLFGCAAACEAWSAGRWLEAARAEISTTWQAGKVPVIAGGTGLYFKVLEEGLSPVLAVP</sequence>
<dbReference type="GO" id="GO:0005524">
    <property type="term" value="F:ATP binding"/>
    <property type="evidence" value="ECO:0007669"/>
    <property type="project" value="UniProtKB-KW"/>
</dbReference>
<keyword evidence="2" id="KW-0808">Transferase</keyword>
<dbReference type="GO" id="GO:0006400">
    <property type="term" value="P:tRNA modification"/>
    <property type="evidence" value="ECO:0007669"/>
    <property type="project" value="TreeGrafter"/>
</dbReference>
<dbReference type="InterPro" id="IPR027417">
    <property type="entry name" value="P-loop_NTPase"/>
</dbReference>
<dbReference type="Pfam" id="PF01715">
    <property type="entry name" value="IPPT"/>
    <property type="match status" value="1"/>
</dbReference>
<accession>X0ULG9</accession>
<evidence type="ECO:0008006" key="6">
    <source>
        <dbReference type="Google" id="ProtNLM"/>
    </source>
</evidence>
<reference evidence="5" key="1">
    <citation type="journal article" date="2014" name="Front. Microbiol.">
        <title>High frequency of phylogenetically diverse reductive dehalogenase-homologous genes in deep subseafloor sedimentary metagenomes.</title>
        <authorList>
            <person name="Kawai M."/>
            <person name="Futagami T."/>
            <person name="Toyoda A."/>
            <person name="Takaki Y."/>
            <person name="Nishi S."/>
            <person name="Hori S."/>
            <person name="Arai W."/>
            <person name="Tsubouchi T."/>
            <person name="Morono Y."/>
            <person name="Uchiyama I."/>
            <person name="Ito T."/>
            <person name="Fujiyama A."/>
            <person name="Inagaki F."/>
            <person name="Takami H."/>
        </authorList>
    </citation>
    <scope>NUCLEOTIDE SEQUENCE</scope>
    <source>
        <strain evidence="5">Expedition CK06-06</strain>
    </source>
</reference>
<evidence type="ECO:0000256" key="1">
    <source>
        <dbReference type="ARBA" id="ARBA00005842"/>
    </source>
</evidence>
<dbReference type="InterPro" id="IPR039657">
    <property type="entry name" value="Dimethylallyltransferase"/>
</dbReference>
<dbReference type="Gene3D" id="3.40.50.300">
    <property type="entry name" value="P-loop containing nucleotide triphosphate hydrolases"/>
    <property type="match status" value="1"/>
</dbReference>
<dbReference type="SUPFAM" id="SSF52540">
    <property type="entry name" value="P-loop containing nucleoside triphosphate hydrolases"/>
    <property type="match status" value="1"/>
</dbReference>
<comment type="caution">
    <text evidence="5">The sequence shown here is derived from an EMBL/GenBank/DDBJ whole genome shotgun (WGS) entry which is preliminary data.</text>
</comment>
<name>X0ULG9_9ZZZZ</name>
<organism evidence="5">
    <name type="scientific">marine sediment metagenome</name>
    <dbReference type="NCBI Taxonomy" id="412755"/>
    <lineage>
        <taxon>unclassified sequences</taxon>
        <taxon>metagenomes</taxon>
        <taxon>ecological metagenomes</taxon>
    </lineage>
</organism>
<dbReference type="EMBL" id="BARS01011386">
    <property type="protein sequence ID" value="GAF89335.1"/>
    <property type="molecule type" value="Genomic_DNA"/>
</dbReference>
<protein>
    <recommendedName>
        <fullName evidence="6">tRNA (Adenosine(37)-N6)-dimethylallyltransferase MiaA</fullName>
    </recommendedName>
</protein>
<evidence type="ECO:0000256" key="3">
    <source>
        <dbReference type="ARBA" id="ARBA00022741"/>
    </source>
</evidence>
<dbReference type="PANTHER" id="PTHR11088:SF60">
    <property type="entry name" value="TRNA DIMETHYLALLYLTRANSFERASE"/>
    <property type="match status" value="1"/>
</dbReference>
<feature type="non-terminal residue" evidence="5">
    <location>
        <position position="123"/>
    </location>
</feature>
<gene>
    <name evidence="5" type="ORF">S01H1_20725</name>
</gene>
<dbReference type="GO" id="GO:0052381">
    <property type="term" value="F:tRNA dimethylallyltransferase activity"/>
    <property type="evidence" value="ECO:0007669"/>
    <property type="project" value="TreeGrafter"/>
</dbReference>
<dbReference type="PANTHER" id="PTHR11088">
    <property type="entry name" value="TRNA DIMETHYLALLYLTRANSFERASE"/>
    <property type="match status" value="1"/>
</dbReference>
<keyword evidence="3" id="KW-0547">Nucleotide-binding</keyword>
<evidence type="ECO:0000256" key="4">
    <source>
        <dbReference type="ARBA" id="ARBA00022840"/>
    </source>
</evidence>
<proteinExistence type="inferred from homology"/>